<reference evidence="1 2" key="1">
    <citation type="submission" date="2019-03" db="EMBL/GenBank/DDBJ databases">
        <title>Single cell metagenomics reveals metabolic interactions within the superorganism composed of flagellate Streblomastix strix and complex community of Bacteroidetes bacteria on its surface.</title>
        <authorList>
            <person name="Treitli S.C."/>
            <person name="Kolisko M."/>
            <person name="Husnik F."/>
            <person name="Keeling P."/>
            <person name="Hampl V."/>
        </authorList>
    </citation>
    <scope>NUCLEOTIDE SEQUENCE [LARGE SCALE GENOMIC DNA]</scope>
    <source>
        <strain evidence="1">ST1C</strain>
    </source>
</reference>
<evidence type="ECO:0000313" key="1">
    <source>
        <dbReference type="EMBL" id="KAA6391039.1"/>
    </source>
</evidence>
<name>A0A5J4W9K2_9EUKA</name>
<protein>
    <recommendedName>
        <fullName evidence="3">HAT C-terminal dimerisation domain-containing protein</fullName>
    </recommendedName>
</protein>
<sequence>MNSKDSEKALFTFQLDGNDINWLENTSCKYIDATIQHISQRLDDQKFLSNFSIFNPQLALINKDNPEYGLEQLDQLPQMYHKQLNNIRKDNLLLDWRGIREMLVSRSAFANCKKKDVCQTIAKRKDNAFDRFPSFQFLSRACLSIAVDICWPERGFSQMKRIKPLDRNKSGTRKLQWLMNIKINGWSNMSKQKAREIAEQWYYAKDRRMGGHKEDTVESLQTNTYSEIFELSQLSIFDTNGFIYE</sequence>
<evidence type="ECO:0008006" key="3">
    <source>
        <dbReference type="Google" id="ProtNLM"/>
    </source>
</evidence>
<organism evidence="1 2">
    <name type="scientific">Streblomastix strix</name>
    <dbReference type="NCBI Taxonomy" id="222440"/>
    <lineage>
        <taxon>Eukaryota</taxon>
        <taxon>Metamonada</taxon>
        <taxon>Preaxostyla</taxon>
        <taxon>Oxymonadida</taxon>
        <taxon>Streblomastigidae</taxon>
        <taxon>Streblomastix</taxon>
    </lineage>
</organism>
<dbReference type="OrthoDB" id="6159421at2759"/>
<accession>A0A5J4W9K2</accession>
<dbReference type="Proteomes" id="UP000324800">
    <property type="component" value="Unassembled WGS sequence"/>
</dbReference>
<comment type="caution">
    <text evidence="1">The sequence shown here is derived from an EMBL/GenBank/DDBJ whole genome shotgun (WGS) entry which is preliminary data.</text>
</comment>
<dbReference type="PANTHER" id="PTHR46880">
    <property type="entry name" value="RAS-ASSOCIATING DOMAIN-CONTAINING PROTEIN"/>
    <property type="match status" value="1"/>
</dbReference>
<dbReference type="EMBL" id="SNRW01003016">
    <property type="protein sequence ID" value="KAA6391039.1"/>
    <property type="molecule type" value="Genomic_DNA"/>
</dbReference>
<gene>
    <name evidence="1" type="ORF">EZS28_013435</name>
</gene>
<dbReference type="AlphaFoldDB" id="A0A5J4W9K2"/>
<evidence type="ECO:0000313" key="2">
    <source>
        <dbReference type="Proteomes" id="UP000324800"/>
    </source>
</evidence>
<proteinExistence type="predicted"/>
<dbReference type="PANTHER" id="PTHR46880:SF5">
    <property type="entry name" value="DUF4371 DOMAIN-CONTAINING PROTEIN"/>
    <property type="match status" value="1"/>
</dbReference>